<organism evidence="3 4">
    <name type="scientific">Fructobacillus americanaquae</name>
    <dbReference type="NCBI Taxonomy" id="2940302"/>
    <lineage>
        <taxon>Bacteria</taxon>
        <taxon>Bacillati</taxon>
        <taxon>Bacillota</taxon>
        <taxon>Bacilli</taxon>
        <taxon>Lactobacillales</taxon>
        <taxon>Lactobacillaceae</taxon>
        <taxon>Fructobacillus</taxon>
    </lineage>
</organism>
<keyword evidence="1" id="KW-0059">Arsenical resistance</keyword>
<evidence type="ECO:0000313" key="3">
    <source>
        <dbReference type="EMBL" id="USS91579.1"/>
    </source>
</evidence>
<evidence type="ECO:0000259" key="2">
    <source>
        <dbReference type="SMART" id="SM00226"/>
    </source>
</evidence>
<dbReference type="Proteomes" id="UP001056093">
    <property type="component" value="Chromosome"/>
</dbReference>
<evidence type="ECO:0000313" key="4">
    <source>
        <dbReference type="Proteomes" id="UP001056093"/>
    </source>
</evidence>
<feature type="domain" description="Phosphotyrosine protein phosphatase I" evidence="2">
    <location>
        <begin position="1"/>
        <end position="134"/>
    </location>
</feature>
<name>A0ABY5BYH7_9LACO</name>
<dbReference type="EMBL" id="CP097122">
    <property type="protein sequence ID" value="USS91579.1"/>
    <property type="molecule type" value="Genomic_DNA"/>
</dbReference>
<dbReference type="Gene3D" id="3.40.50.2300">
    <property type="match status" value="1"/>
</dbReference>
<dbReference type="PANTHER" id="PTHR43428">
    <property type="entry name" value="ARSENATE REDUCTASE"/>
    <property type="match status" value="1"/>
</dbReference>
<dbReference type="CDD" id="cd16345">
    <property type="entry name" value="LMWP_ArsC"/>
    <property type="match status" value="1"/>
</dbReference>
<reference evidence="3" key="1">
    <citation type="submission" date="2022-05" db="EMBL/GenBank/DDBJ databases">
        <authorList>
            <person name="Oliphant S.A."/>
            <person name="Watson-Haigh N.S."/>
            <person name="Sumby K.M."/>
            <person name="Gardner J.M."/>
            <person name="Jiranek V."/>
        </authorList>
    </citation>
    <scope>NUCLEOTIDE SEQUENCE</scope>
    <source>
        <strain evidence="3">KI3_B9</strain>
    </source>
</reference>
<dbReference type="RefSeq" id="WP_252773402.1">
    <property type="nucleotide sequence ID" value="NZ_CP097122.1"/>
</dbReference>
<dbReference type="SUPFAM" id="SSF52788">
    <property type="entry name" value="Phosphotyrosine protein phosphatases I"/>
    <property type="match status" value="1"/>
</dbReference>
<gene>
    <name evidence="3" type="ORF">M3M36_04425</name>
</gene>
<protein>
    <submittedName>
        <fullName evidence="3">Arsenate reductase ArsC</fullName>
    </submittedName>
</protein>
<dbReference type="PANTHER" id="PTHR43428:SF1">
    <property type="entry name" value="ARSENATE REDUCTASE"/>
    <property type="match status" value="1"/>
</dbReference>
<dbReference type="Pfam" id="PF01451">
    <property type="entry name" value="LMWPc"/>
    <property type="match status" value="1"/>
</dbReference>
<accession>A0ABY5BYH7</accession>
<sequence length="139" mass="15615">MQLYFLCTGNSSRSQFAEVYARYYAPTDWSIKSAGTNPRGVHPQTIMVLNQEGFDTTHLTSDSIDDNFFNSSDYIVTLCGDARDNCPITTDSVQTIHFPLADPARVTGSDEEITDFFQKTATEIKHLMQTFITDIQKNA</sequence>
<evidence type="ECO:0000256" key="1">
    <source>
        <dbReference type="ARBA" id="ARBA00022849"/>
    </source>
</evidence>
<dbReference type="SMART" id="SM00226">
    <property type="entry name" value="LMWPc"/>
    <property type="match status" value="1"/>
</dbReference>
<dbReference type="InterPro" id="IPR036196">
    <property type="entry name" value="Ptyr_pPase_sf"/>
</dbReference>
<dbReference type="InterPro" id="IPR023485">
    <property type="entry name" value="Ptyr_pPase"/>
</dbReference>
<proteinExistence type="predicted"/>
<keyword evidence="4" id="KW-1185">Reference proteome</keyword>